<keyword evidence="9" id="KW-1185">Reference proteome</keyword>
<name>A0A7W2YJ20_9GAMM</name>
<dbReference type="Proteomes" id="UP000539350">
    <property type="component" value="Unassembled WGS sequence"/>
</dbReference>
<evidence type="ECO:0000256" key="3">
    <source>
        <dbReference type="ARBA" id="ARBA00022741"/>
    </source>
</evidence>
<gene>
    <name evidence="8" type="ORF">H2508_05900</name>
</gene>
<dbReference type="PROSITE" id="PS00211">
    <property type="entry name" value="ABC_TRANSPORTER_1"/>
    <property type="match status" value="1"/>
</dbReference>
<sequence length="259" mass="28499">MALLSVHNASAAPWGKPLLSDINFTLSAGSILSILGPNGAGKSTLLHSLAGGIALSEGQILLQDRPVLEWPRLARARAIAMLSQQSTLNFPFLVEEVIQLGRHPHQSGQAEDQRVIEEVMQLTDTLSLRQRLYTQLSGGERQRVQLARVLAQLWRAQDSDVRLLLLDEPTTGLDLEHQQLLINSVRQLSAQGCAVVMVAHDFNLAARLSQHILVLEAGHQSYYGRPAEVFSESMFRDVFKVEVVLGKHPVQGSPMVVQL</sequence>
<dbReference type="PANTHER" id="PTHR42794:SF1">
    <property type="entry name" value="HEMIN IMPORT ATP-BINDING PROTEIN HMUV"/>
    <property type="match status" value="1"/>
</dbReference>
<organism evidence="8 9">
    <name type="scientific">Sediminihaliea albiluteola</name>
    <dbReference type="NCBI Taxonomy" id="2758564"/>
    <lineage>
        <taxon>Bacteria</taxon>
        <taxon>Pseudomonadati</taxon>
        <taxon>Pseudomonadota</taxon>
        <taxon>Gammaproteobacteria</taxon>
        <taxon>Cellvibrionales</taxon>
        <taxon>Halieaceae</taxon>
        <taxon>Sediminihaliea</taxon>
    </lineage>
</organism>
<dbReference type="CDD" id="cd03214">
    <property type="entry name" value="ABC_Iron-Siderophores_B12_Hemin"/>
    <property type="match status" value="1"/>
</dbReference>
<evidence type="ECO:0000313" key="9">
    <source>
        <dbReference type="Proteomes" id="UP000539350"/>
    </source>
</evidence>
<evidence type="ECO:0000256" key="4">
    <source>
        <dbReference type="ARBA" id="ARBA00022840"/>
    </source>
</evidence>
<dbReference type="SUPFAM" id="SSF52540">
    <property type="entry name" value="P-loop containing nucleoside triphosphate hydrolases"/>
    <property type="match status" value="1"/>
</dbReference>
<evidence type="ECO:0000313" key="8">
    <source>
        <dbReference type="EMBL" id="MBA6412642.1"/>
    </source>
</evidence>
<proteinExistence type="inferred from homology"/>
<dbReference type="GO" id="GO:0016887">
    <property type="term" value="F:ATP hydrolysis activity"/>
    <property type="evidence" value="ECO:0007669"/>
    <property type="project" value="InterPro"/>
</dbReference>
<comment type="similarity">
    <text evidence="1">Belongs to the ABC transporter superfamily.</text>
</comment>
<dbReference type="EMBL" id="JACFXU010000013">
    <property type="protein sequence ID" value="MBA6412642.1"/>
    <property type="molecule type" value="Genomic_DNA"/>
</dbReference>
<comment type="function">
    <text evidence="6">Part of the ABC transporter complex HmuTUV involved in hemin import. Responsible for energy coupling to the transport system.</text>
</comment>
<dbReference type="PANTHER" id="PTHR42794">
    <property type="entry name" value="HEMIN IMPORT ATP-BINDING PROTEIN HMUV"/>
    <property type="match status" value="1"/>
</dbReference>
<reference evidence="8 9" key="1">
    <citation type="submission" date="2020-07" db="EMBL/GenBank/DDBJ databases">
        <title>Halieaceae bacterium, F7430, whole genome shotgun sequencing project.</title>
        <authorList>
            <person name="Jiang S."/>
            <person name="Liu Z.W."/>
            <person name="Du Z.J."/>
        </authorList>
    </citation>
    <scope>NUCLEOTIDE SEQUENCE [LARGE SCALE GENOMIC DNA]</scope>
    <source>
        <strain evidence="8 9">F7430</strain>
    </source>
</reference>
<dbReference type="AlphaFoldDB" id="A0A7W2YJ20"/>
<dbReference type="InterPro" id="IPR027417">
    <property type="entry name" value="P-loop_NTPase"/>
</dbReference>
<accession>A0A7W2YJ20</accession>
<dbReference type="GO" id="GO:0005524">
    <property type="term" value="F:ATP binding"/>
    <property type="evidence" value="ECO:0007669"/>
    <property type="project" value="UniProtKB-KW"/>
</dbReference>
<dbReference type="NCBIfam" id="NF010068">
    <property type="entry name" value="PRK13548.1"/>
    <property type="match status" value="1"/>
</dbReference>
<dbReference type="InterPro" id="IPR003439">
    <property type="entry name" value="ABC_transporter-like_ATP-bd"/>
</dbReference>
<comment type="caution">
    <text evidence="8">The sequence shown here is derived from an EMBL/GenBank/DDBJ whole genome shotgun (WGS) entry which is preliminary data.</text>
</comment>
<feature type="domain" description="ABC transporter" evidence="7">
    <location>
        <begin position="4"/>
        <end position="242"/>
    </location>
</feature>
<dbReference type="InterPro" id="IPR017871">
    <property type="entry name" value="ABC_transporter-like_CS"/>
</dbReference>
<dbReference type="RefSeq" id="WP_182170049.1">
    <property type="nucleotide sequence ID" value="NZ_JACFXU010000013.1"/>
</dbReference>
<dbReference type="Gene3D" id="3.40.50.300">
    <property type="entry name" value="P-loop containing nucleotide triphosphate hydrolases"/>
    <property type="match status" value="1"/>
</dbReference>
<evidence type="ECO:0000259" key="7">
    <source>
        <dbReference type="PROSITE" id="PS50893"/>
    </source>
</evidence>
<evidence type="ECO:0000256" key="2">
    <source>
        <dbReference type="ARBA" id="ARBA00022448"/>
    </source>
</evidence>
<evidence type="ECO:0000256" key="1">
    <source>
        <dbReference type="ARBA" id="ARBA00005417"/>
    </source>
</evidence>
<keyword evidence="2" id="KW-0813">Transport</keyword>
<dbReference type="PROSITE" id="PS50893">
    <property type="entry name" value="ABC_TRANSPORTER_2"/>
    <property type="match status" value="1"/>
</dbReference>
<dbReference type="SMART" id="SM00382">
    <property type="entry name" value="AAA"/>
    <property type="match status" value="1"/>
</dbReference>
<protein>
    <submittedName>
        <fullName evidence="8">Heme ABC transporter ATP-binding protein</fullName>
    </submittedName>
</protein>
<keyword evidence="3" id="KW-0547">Nucleotide-binding</keyword>
<dbReference type="Pfam" id="PF00005">
    <property type="entry name" value="ABC_tran"/>
    <property type="match status" value="1"/>
</dbReference>
<dbReference type="InterPro" id="IPR003593">
    <property type="entry name" value="AAA+_ATPase"/>
</dbReference>
<dbReference type="FunFam" id="3.40.50.300:FF:000134">
    <property type="entry name" value="Iron-enterobactin ABC transporter ATP-binding protein"/>
    <property type="match status" value="1"/>
</dbReference>
<evidence type="ECO:0000256" key="5">
    <source>
        <dbReference type="ARBA" id="ARBA00022967"/>
    </source>
</evidence>
<evidence type="ECO:0000256" key="6">
    <source>
        <dbReference type="ARBA" id="ARBA00037066"/>
    </source>
</evidence>
<keyword evidence="4 8" id="KW-0067">ATP-binding</keyword>
<keyword evidence="5" id="KW-1278">Translocase</keyword>